<reference evidence="1" key="1">
    <citation type="submission" date="2021-03" db="EMBL/GenBank/DDBJ databases">
        <title>Evolutionary priming and transition to the ectomycorrhizal habit in an iconic lineage of mushroom-forming fungi: is preadaptation a requirement?</title>
        <authorList>
            <consortium name="DOE Joint Genome Institute"/>
            <person name="Looney B.P."/>
            <person name="Miyauchi S."/>
            <person name="Morin E."/>
            <person name="Drula E."/>
            <person name="Courty P.E."/>
            <person name="Chicoki N."/>
            <person name="Fauchery L."/>
            <person name="Kohler A."/>
            <person name="Kuo A."/>
            <person name="LaButti K."/>
            <person name="Pangilinan J."/>
            <person name="Lipzen A."/>
            <person name="Riley R."/>
            <person name="Andreopoulos W."/>
            <person name="He G."/>
            <person name="Johnson J."/>
            <person name="Barry K.W."/>
            <person name="Grigoriev I.V."/>
            <person name="Nagy L."/>
            <person name="Hibbett D."/>
            <person name="Henrissat B."/>
            <person name="Matheny P.B."/>
            <person name="Labbe J."/>
            <person name="Martin A.F."/>
        </authorList>
    </citation>
    <scope>NUCLEOTIDE SEQUENCE</scope>
    <source>
        <strain evidence="1">BPL698</strain>
    </source>
</reference>
<protein>
    <submittedName>
        <fullName evidence="1">PTPLA-domain-containing protein</fullName>
    </submittedName>
</protein>
<accession>A0ACC0UGT8</accession>
<evidence type="ECO:0000313" key="2">
    <source>
        <dbReference type="Proteomes" id="UP001207468"/>
    </source>
</evidence>
<dbReference type="EMBL" id="JAGFNK010000031">
    <property type="protein sequence ID" value="KAI9510933.1"/>
    <property type="molecule type" value="Genomic_DNA"/>
</dbReference>
<dbReference type="Proteomes" id="UP001207468">
    <property type="component" value="Unassembled WGS sequence"/>
</dbReference>
<name>A0ACC0UGT8_9AGAM</name>
<comment type="caution">
    <text evidence="1">The sequence shown here is derived from an EMBL/GenBank/DDBJ whole genome shotgun (WGS) entry which is preliminary data.</text>
</comment>
<gene>
    <name evidence="1" type="ORF">F5148DRAFT_1274517</name>
</gene>
<evidence type="ECO:0000313" key="1">
    <source>
        <dbReference type="EMBL" id="KAI9510933.1"/>
    </source>
</evidence>
<organism evidence="1 2">
    <name type="scientific">Russula earlei</name>
    <dbReference type="NCBI Taxonomy" id="71964"/>
    <lineage>
        <taxon>Eukaryota</taxon>
        <taxon>Fungi</taxon>
        <taxon>Dikarya</taxon>
        <taxon>Basidiomycota</taxon>
        <taxon>Agaricomycotina</taxon>
        <taxon>Agaricomycetes</taxon>
        <taxon>Russulales</taxon>
        <taxon>Russulaceae</taxon>
        <taxon>Russula</taxon>
    </lineage>
</organism>
<sequence>MSASPPVRPHRTTKANPALTPTSFSHQRAIPSNPKTLLLTTYLVAYNVLSAAGWFLVLYRTLAHLLSIAHAQARPRRLPPRKPQKGEPPALARLVPFYLRACTTYDAVGETTARVQTVAVLEILHVLLGLVRSPLPTTAVQVASRLFSVWGIAARFPSAQRSPFYASMVFSWALTEVIRYTFYAASLVRWEPALLLWARYSTFFVLYPTGAGSEALVNLATLPFSVATGGSWFSALPLSHWDAFALLRGLLFIAWWPGLYPMYAHMIKQRRKVYAGQKLGARPKTH</sequence>
<keyword evidence="2" id="KW-1185">Reference proteome</keyword>
<proteinExistence type="predicted"/>